<sequence length="118" mass="13477">MKIGLTTAVHQPISNTPTSNISSEIQRSDRISKSGENPFTGIPCVLLRGYFMLLLAVSLWKSSQYLLSASAFVKRYSNDEGRFLSGTLLIRMIEISIWLWRVLEEKHRRSKVAEFMII</sequence>
<proteinExistence type="predicted"/>
<organism evidence="1 2">
    <name type="scientific">Araneus ventricosus</name>
    <name type="common">Orbweaver spider</name>
    <name type="synonym">Epeira ventricosa</name>
    <dbReference type="NCBI Taxonomy" id="182803"/>
    <lineage>
        <taxon>Eukaryota</taxon>
        <taxon>Metazoa</taxon>
        <taxon>Ecdysozoa</taxon>
        <taxon>Arthropoda</taxon>
        <taxon>Chelicerata</taxon>
        <taxon>Arachnida</taxon>
        <taxon>Araneae</taxon>
        <taxon>Araneomorphae</taxon>
        <taxon>Entelegynae</taxon>
        <taxon>Araneoidea</taxon>
        <taxon>Araneidae</taxon>
        <taxon>Araneus</taxon>
    </lineage>
</organism>
<reference evidence="1 2" key="1">
    <citation type="journal article" date="2019" name="Sci. Rep.">
        <title>Orb-weaving spider Araneus ventricosus genome elucidates the spidroin gene catalogue.</title>
        <authorList>
            <person name="Kono N."/>
            <person name="Nakamura H."/>
            <person name="Ohtoshi R."/>
            <person name="Moran D.A.P."/>
            <person name="Shinohara A."/>
            <person name="Yoshida Y."/>
            <person name="Fujiwara M."/>
            <person name="Mori M."/>
            <person name="Tomita M."/>
            <person name="Arakawa K."/>
        </authorList>
    </citation>
    <scope>NUCLEOTIDE SEQUENCE [LARGE SCALE GENOMIC DNA]</scope>
</reference>
<evidence type="ECO:0000313" key="1">
    <source>
        <dbReference type="EMBL" id="GBL85269.1"/>
    </source>
</evidence>
<gene>
    <name evidence="1" type="ORF">AVEN_222735_1</name>
</gene>
<dbReference type="AlphaFoldDB" id="A0A4Y2B1F3"/>
<accession>A0A4Y2B1F3</accession>
<evidence type="ECO:0000313" key="2">
    <source>
        <dbReference type="Proteomes" id="UP000499080"/>
    </source>
</evidence>
<dbReference type="EMBL" id="BGPR01000042">
    <property type="protein sequence ID" value="GBL85269.1"/>
    <property type="molecule type" value="Genomic_DNA"/>
</dbReference>
<protein>
    <submittedName>
        <fullName evidence="1">Uncharacterized protein</fullName>
    </submittedName>
</protein>
<keyword evidence="2" id="KW-1185">Reference proteome</keyword>
<dbReference type="Proteomes" id="UP000499080">
    <property type="component" value="Unassembled WGS sequence"/>
</dbReference>
<name>A0A4Y2B1F3_ARAVE</name>
<comment type="caution">
    <text evidence="1">The sequence shown here is derived from an EMBL/GenBank/DDBJ whole genome shotgun (WGS) entry which is preliminary data.</text>
</comment>